<evidence type="ECO:0008006" key="4">
    <source>
        <dbReference type="Google" id="ProtNLM"/>
    </source>
</evidence>
<accession>A0ABZ1CRD1</accession>
<dbReference type="GeneID" id="87953276"/>
<dbReference type="RefSeq" id="XP_062788956.1">
    <property type="nucleotide sequence ID" value="XM_062932905.1"/>
</dbReference>
<feature type="compositionally biased region" description="Low complexity" evidence="1">
    <location>
        <begin position="9"/>
        <end position="22"/>
    </location>
</feature>
<protein>
    <recommendedName>
        <fullName evidence="4">RING-type domain-containing protein</fullName>
    </recommendedName>
</protein>
<feature type="region of interest" description="Disordered" evidence="1">
    <location>
        <begin position="122"/>
        <end position="185"/>
    </location>
</feature>
<evidence type="ECO:0000313" key="2">
    <source>
        <dbReference type="EMBL" id="WRT64216.1"/>
    </source>
</evidence>
<dbReference type="EMBL" id="CP141881">
    <property type="protein sequence ID" value="WRT64216.1"/>
    <property type="molecule type" value="Genomic_DNA"/>
</dbReference>
<keyword evidence="3" id="KW-1185">Reference proteome</keyword>
<feature type="region of interest" description="Disordered" evidence="1">
    <location>
        <begin position="1"/>
        <end position="98"/>
    </location>
</feature>
<dbReference type="Proteomes" id="UP001329825">
    <property type="component" value="Chromosome 1"/>
</dbReference>
<name>A0ABZ1CRD1_9TREE</name>
<organism evidence="2 3">
    <name type="scientific">Kwoniella shivajii</name>
    <dbReference type="NCBI Taxonomy" id="564305"/>
    <lineage>
        <taxon>Eukaryota</taxon>
        <taxon>Fungi</taxon>
        <taxon>Dikarya</taxon>
        <taxon>Basidiomycota</taxon>
        <taxon>Agaricomycotina</taxon>
        <taxon>Tremellomycetes</taxon>
        <taxon>Tremellales</taxon>
        <taxon>Cryptococcaceae</taxon>
        <taxon>Kwoniella</taxon>
    </lineage>
</organism>
<reference evidence="2 3" key="1">
    <citation type="submission" date="2024-01" db="EMBL/GenBank/DDBJ databases">
        <title>Comparative genomics of Cryptococcus and Kwoniella reveals pathogenesis evolution and contrasting modes of karyotype evolution via chromosome fusion or intercentromeric recombination.</title>
        <authorList>
            <person name="Coelho M.A."/>
            <person name="David-Palma M."/>
            <person name="Shea T."/>
            <person name="Bowers K."/>
            <person name="McGinley-Smith S."/>
            <person name="Mohammad A.W."/>
            <person name="Gnirke A."/>
            <person name="Yurkov A.M."/>
            <person name="Nowrousian M."/>
            <person name="Sun S."/>
            <person name="Cuomo C.A."/>
            <person name="Heitman J."/>
        </authorList>
    </citation>
    <scope>NUCLEOTIDE SEQUENCE [LARGE SCALE GENOMIC DNA]</scope>
    <source>
        <strain evidence="2">CBS 11374</strain>
    </source>
</reference>
<evidence type="ECO:0000256" key="1">
    <source>
        <dbReference type="SAM" id="MobiDB-lite"/>
    </source>
</evidence>
<feature type="compositionally biased region" description="Low complexity" evidence="1">
    <location>
        <begin position="122"/>
        <end position="139"/>
    </location>
</feature>
<sequence length="337" mass="36197">MTRNKNKRSSPSPNSSPLPNLKQKLKMTQNPSVSESSRGIRYASKKKRELEDEEGEYQCNRKEEEVDNDCPARRTRSHRASNETQERGFSSSTSIGGPGTMTLKKKAFIVEVAIPPRLITRSSQQSTSTLTIATATDTSKPSGTPTSYAKVLAPTPRSLASTTPSSQVSSSNIPHKASPSTSSKSKSTIFSVAPAHAKPSLTSSPQIPVVHLEIEAECIICSEELSAILSKAEIAGKGGLGGGLSLWSCELTGCGALFCITCALASIRRHSNSNSNPASHSRQETKPTCSACTREWDVKMIEEQAKAYDPSLFSPPIPLAQQVPIHATSTRRIGPPY</sequence>
<feature type="compositionally biased region" description="Low complexity" evidence="1">
    <location>
        <begin position="158"/>
        <end position="171"/>
    </location>
</feature>
<proteinExistence type="predicted"/>
<evidence type="ECO:0000313" key="3">
    <source>
        <dbReference type="Proteomes" id="UP001329825"/>
    </source>
</evidence>
<gene>
    <name evidence="2" type="ORF">IL334_001145</name>
</gene>
<feature type="compositionally biased region" description="Polar residues" evidence="1">
    <location>
        <begin position="26"/>
        <end position="37"/>
    </location>
</feature>